<evidence type="ECO:0000256" key="3">
    <source>
        <dbReference type="ARBA" id="ARBA00013192"/>
    </source>
</evidence>
<dbReference type="EC" id="4.2.1.108" evidence="3"/>
<dbReference type="InterPro" id="IPR010462">
    <property type="entry name" value="Ectoine_synth"/>
</dbReference>
<keyword evidence="9" id="KW-1185">Reference proteome</keyword>
<gene>
    <name evidence="8" type="ORF">PLOB_00040360</name>
</gene>
<evidence type="ECO:0000313" key="9">
    <source>
        <dbReference type="Proteomes" id="UP001159405"/>
    </source>
</evidence>
<comment type="caution">
    <text evidence="8">The sequence shown here is derived from an EMBL/GenBank/DDBJ whole genome shotgun (WGS) entry which is preliminary data.</text>
</comment>
<dbReference type="Gene3D" id="2.60.120.10">
    <property type="entry name" value="Jelly Rolls"/>
    <property type="match status" value="1"/>
</dbReference>
<evidence type="ECO:0000256" key="6">
    <source>
        <dbReference type="ARBA" id="ARBA00033271"/>
    </source>
</evidence>
<evidence type="ECO:0000256" key="1">
    <source>
        <dbReference type="ARBA" id="ARBA00005181"/>
    </source>
</evidence>
<dbReference type="EMBL" id="CALNXK010000061">
    <property type="protein sequence ID" value="CAH3138895.1"/>
    <property type="molecule type" value="Genomic_DNA"/>
</dbReference>
<comment type="pathway">
    <text evidence="1">Amine and polyamine biosynthesis; ectoine biosynthesis; L-ectoine from L-aspartate 4-semialdehyde: step 3/3.</text>
</comment>
<dbReference type="InterPro" id="IPR011051">
    <property type="entry name" value="RmlC_Cupin_sf"/>
</dbReference>
<name>A0ABN8PB39_9CNID</name>
<protein>
    <recommendedName>
        <fullName evidence="4">L-ectoine synthase</fullName>
        <ecNumber evidence="3">4.2.1.108</ecNumber>
    </recommendedName>
    <alternativeName>
        <fullName evidence="6">N-acetyldiaminobutyrate dehydratase</fullName>
    </alternativeName>
</protein>
<evidence type="ECO:0000256" key="7">
    <source>
        <dbReference type="ARBA" id="ARBA00048714"/>
    </source>
</evidence>
<dbReference type="Pfam" id="PF06339">
    <property type="entry name" value="Ectoine_synth"/>
    <property type="match status" value="1"/>
</dbReference>
<reference evidence="8 9" key="1">
    <citation type="submission" date="2022-05" db="EMBL/GenBank/DDBJ databases">
        <authorList>
            <consortium name="Genoscope - CEA"/>
            <person name="William W."/>
        </authorList>
    </citation>
    <scope>NUCLEOTIDE SEQUENCE [LARGE SCALE GENOMIC DNA]</scope>
</reference>
<organism evidence="8 9">
    <name type="scientific">Porites lobata</name>
    <dbReference type="NCBI Taxonomy" id="104759"/>
    <lineage>
        <taxon>Eukaryota</taxon>
        <taxon>Metazoa</taxon>
        <taxon>Cnidaria</taxon>
        <taxon>Anthozoa</taxon>
        <taxon>Hexacorallia</taxon>
        <taxon>Scleractinia</taxon>
        <taxon>Fungiina</taxon>
        <taxon>Poritidae</taxon>
        <taxon>Porites</taxon>
    </lineage>
</organism>
<sequence length="193" mass="21771">NEKFFLFTGKCILHKNATETIVFTTDHVLALTPESKVKLDIREPMRIVACSVPSDPSMSPVPFLMKNLSDVIDSDRNVFFERGYSRRFLAAPDGFNISVHNTLCHANNSTRLHYQHNVEAVYWIKGQGEYALQTGAQKHEFNPEKHRGTLILLENDAHVVKIGSADSIAICLFFPALKGNERLKFDQESGSSY</sequence>
<evidence type="ECO:0000256" key="4">
    <source>
        <dbReference type="ARBA" id="ARBA00019707"/>
    </source>
</evidence>
<dbReference type="SUPFAM" id="SSF51182">
    <property type="entry name" value="RmlC-like cupins"/>
    <property type="match status" value="1"/>
</dbReference>
<evidence type="ECO:0000256" key="5">
    <source>
        <dbReference type="ARBA" id="ARBA00023239"/>
    </source>
</evidence>
<accession>A0ABN8PB39</accession>
<dbReference type="Proteomes" id="UP001159405">
    <property type="component" value="Unassembled WGS sequence"/>
</dbReference>
<evidence type="ECO:0000313" key="8">
    <source>
        <dbReference type="EMBL" id="CAH3138895.1"/>
    </source>
</evidence>
<comment type="similarity">
    <text evidence="2">Belongs to the ectoine synthase family.</text>
</comment>
<keyword evidence="5" id="KW-0456">Lyase</keyword>
<dbReference type="InterPro" id="IPR014710">
    <property type="entry name" value="RmlC-like_jellyroll"/>
</dbReference>
<evidence type="ECO:0000256" key="2">
    <source>
        <dbReference type="ARBA" id="ARBA00009637"/>
    </source>
</evidence>
<feature type="non-terminal residue" evidence="8">
    <location>
        <position position="1"/>
    </location>
</feature>
<comment type="catalytic activity">
    <reaction evidence="7">
        <text>(2S)-4-acetamido-2-aminobutanoate = L-ectoine + H2O</text>
        <dbReference type="Rhea" id="RHEA:17281"/>
        <dbReference type="ChEBI" id="CHEBI:15377"/>
        <dbReference type="ChEBI" id="CHEBI:58515"/>
        <dbReference type="ChEBI" id="CHEBI:58929"/>
        <dbReference type="EC" id="4.2.1.108"/>
    </reaction>
</comment>
<dbReference type="PANTHER" id="PTHR39289:SF1">
    <property type="entry name" value="L-ECTOINE SYNTHASE"/>
    <property type="match status" value="1"/>
</dbReference>
<proteinExistence type="inferred from homology"/>
<dbReference type="PANTHER" id="PTHR39289">
    <property type="match status" value="1"/>
</dbReference>